<evidence type="ECO:0000256" key="1">
    <source>
        <dbReference type="SAM" id="MobiDB-lite"/>
    </source>
</evidence>
<name>A0A4Z2IQC7_9TELE</name>
<accession>A0A4Z2IQC7</accession>
<dbReference type="AlphaFoldDB" id="A0A4Z2IQC7"/>
<keyword evidence="3" id="KW-1185">Reference proteome</keyword>
<reference evidence="2 3" key="1">
    <citation type="submission" date="2019-03" db="EMBL/GenBank/DDBJ databases">
        <title>First draft genome of Liparis tanakae, snailfish: a comprehensive survey of snailfish specific genes.</title>
        <authorList>
            <person name="Kim W."/>
            <person name="Song I."/>
            <person name="Jeong J.-H."/>
            <person name="Kim D."/>
            <person name="Kim S."/>
            <person name="Ryu S."/>
            <person name="Song J.Y."/>
            <person name="Lee S.K."/>
        </authorList>
    </citation>
    <scope>NUCLEOTIDE SEQUENCE [LARGE SCALE GENOMIC DNA]</scope>
    <source>
        <tissue evidence="2">Muscle</tissue>
    </source>
</reference>
<evidence type="ECO:0000313" key="2">
    <source>
        <dbReference type="EMBL" id="TNN79724.1"/>
    </source>
</evidence>
<organism evidence="2 3">
    <name type="scientific">Liparis tanakae</name>
    <name type="common">Tanaka's snailfish</name>
    <dbReference type="NCBI Taxonomy" id="230148"/>
    <lineage>
        <taxon>Eukaryota</taxon>
        <taxon>Metazoa</taxon>
        <taxon>Chordata</taxon>
        <taxon>Craniata</taxon>
        <taxon>Vertebrata</taxon>
        <taxon>Euteleostomi</taxon>
        <taxon>Actinopterygii</taxon>
        <taxon>Neopterygii</taxon>
        <taxon>Teleostei</taxon>
        <taxon>Neoteleostei</taxon>
        <taxon>Acanthomorphata</taxon>
        <taxon>Eupercaria</taxon>
        <taxon>Perciformes</taxon>
        <taxon>Cottioidei</taxon>
        <taxon>Cottales</taxon>
        <taxon>Liparidae</taxon>
        <taxon>Liparis</taxon>
    </lineage>
</organism>
<comment type="caution">
    <text evidence="2">The sequence shown here is derived from an EMBL/GenBank/DDBJ whole genome shotgun (WGS) entry which is preliminary data.</text>
</comment>
<evidence type="ECO:0000313" key="3">
    <source>
        <dbReference type="Proteomes" id="UP000314294"/>
    </source>
</evidence>
<sequence length="175" mass="19155">MSRLRVVMVQVSLVVTRSNASVSHVSSPLLITSNPRMPTDRPLTSAERPSGLIRRLMCCMYAWMERRGHRGPGWSEEPPQDVSSSNTEPGVLTATSHRKATVTAGGGLSTVHSTFRNHKLVLWHPETPVDSWRGDTTQAIANGKEHTADHGLDPPKTTSNGMMKMLTMSPGHHIS</sequence>
<dbReference type="Proteomes" id="UP000314294">
    <property type="component" value="Unassembled WGS sequence"/>
</dbReference>
<proteinExistence type="predicted"/>
<dbReference type="EMBL" id="SRLO01000062">
    <property type="protein sequence ID" value="TNN79724.1"/>
    <property type="molecule type" value="Genomic_DNA"/>
</dbReference>
<gene>
    <name evidence="2" type="ORF">EYF80_010098</name>
</gene>
<feature type="region of interest" description="Disordered" evidence="1">
    <location>
        <begin position="70"/>
        <end position="90"/>
    </location>
</feature>
<protein>
    <submittedName>
        <fullName evidence="2">Uncharacterized protein</fullName>
    </submittedName>
</protein>